<keyword evidence="3" id="KW-1185">Reference proteome</keyword>
<feature type="compositionally biased region" description="Polar residues" evidence="1">
    <location>
        <begin position="115"/>
        <end position="125"/>
    </location>
</feature>
<evidence type="ECO:0000313" key="3">
    <source>
        <dbReference type="Proteomes" id="UP000267096"/>
    </source>
</evidence>
<organism evidence="2 3">
    <name type="scientific">Anisakis simplex</name>
    <name type="common">Herring worm</name>
    <dbReference type="NCBI Taxonomy" id="6269"/>
    <lineage>
        <taxon>Eukaryota</taxon>
        <taxon>Metazoa</taxon>
        <taxon>Ecdysozoa</taxon>
        <taxon>Nematoda</taxon>
        <taxon>Chromadorea</taxon>
        <taxon>Rhabditida</taxon>
        <taxon>Spirurina</taxon>
        <taxon>Ascaridomorpha</taxon>
        <taxon>Ascaridoidea</taxon>
        <taxon>Anisakidae</taxon>
        <taxon>Anisakis</taxon>
        <taxon>Anisakis simplex complex</taxon>
    </lineage>
</organism>
<dbReference type="EMBL" id="UYRR01020644">
    <property type="protein sequence ID" value="VDK30546.1"/>
    <property type="molecule type" value="Genomic_DNA"/>
</dbReference>
<protein>
    <submittedName>
        <fullName evidence="2">Uncharacterized protein</fullName>
    </submittedName>
</protein>
<dbReference type="Proteomes" id="UP000267096">
    <property type="component" value="Unassembled WGS sequence"/>
</dbReference>
<proteinExistence type="predicted"/>
<accession>A0A3P6NUP2</accession>
<dbReference type="OrthoDB" id="10629315at2759"/>
<reference evidence="2 3" key="1">
    <citation type="submission" date="2018-11" db="EMBL/GenBank/DDBJ databases">
        <authorList>
            <consortium name="Pathogen Informatics"/>
        </authorList>
    </citation>
    <scope>NUCLEOTIDE SEQUENCE [LARGE SCALE GENOMIC DNA]</scope>
</reference>
<evidence type="ECO:0000313" key="2">
    <source>
        <dbReference type="EMBL" id="VDK30546.1"/>
    </source>
</evidence>
<feature type="compositionally biased region" description="Low complexity" evidence="1">
    <location>
        <begin position="132"/>
        <end position="149"/>
    </location>
</feature>
<evidence type="ECO:0000256" key="1">
    <source>
        <dbReference type="SAM" id="MobiDB-lite"/>
    </source>
</evidence>
<feature type="compositionally biased region" description="Low complexity" evidence="1">
    <location>
        <begin position="83"/>
        <end position="92"/>
    </location>
</feature>
<dbReference type="AlphaFoldDB" id="A0A3P6NUP2"/>
<sequence>MRRRFSAQRQSNLSTSSSGTTGTGTGTGTGCMNTACSSTDSSMDAGSIFAVGGSVGVTPPAPGWSTNSQGLLISGGATADYGSQSGVAATTGSSGGSDSHLAGSTSGMGALGSTMKRSAGSTSSVGKDGVVATAGNTSSTAMTSGTSATQLPRFV</sequence>
<name>A0A3P6NUP2_ANISI</name>
<feature type="region of interest" description="Disordered" evidence="1">
    <location>
        <begin position="83"/>
        <end position="155"/>
    </location>
</feature>
<feature type="region of interest" description="Disordered" evidence="1">
    <location>
        <begin position="1"/>
        <end position="29"/>
    </location>
</feature>
<gene>
    <name evidence="2" type="ORF">ASIM_LOCUS8004</name>
</gene>
<dbReference type="PROSITE" id="PS51257">
    <property type="entry name" value="PROKAR_LIPOPROTEIN"/>
    <property type="match status" value="1"/>
</dbReference>